<dbReference type="InterPro" id="IPR014710">
    <property type="entry name" value="RmlC-like_jellyroll"/>
</dbReference>
<proteinExistence type="predicted"/>
<dbReference type="Proteomes" id="UP001233673">
    <property type="component" value="Unassembled WGS sequence"/>
</dbReference>
<dbReference type="EMBL" id="JASNFN010000014">
    <property type="protein sequence ID" value="MDP5183618.1"/>
    <property type="molecule type" value="Genomic_DNA"/>
</dbReference>
<evidence type="ECO:0000313" key="2">
    <source>
        <dbReference type="EMBL" id="MDP5183618.1"/>
    </source>
</evidence>
<dbReference type="InterPro" id="IPR011051">
    <property type="entry name" value="RmlC_Cupin_sf"/>
</dbReference>
<comment type="caution">
    <text evidence="2">The sequence shown here is derived from an EMBL/GenBank/DDBJ whole genome shotgun (WGS) entry which is preliminary data.</text>
</comment>
<sequence>MTSIPHGSRAADRLLAAAAMPLPGLPLDPAGVVAGAPAAGLRPLAEISGIEVGLWELTEGTVTDVEDDEIFVVLTGRGRLLFDDGSCLALVPGTVVRLGAGDRTTWEISETLRKLYLG</sequence>
<dbReference type="PANTHER" id="PTHR40943">
    <property type="entry name" value="CYTOPLASMIC PROTEIN-RELATED"/>
    <property type="match status" value="1"/>
</dbReference>
<name>A0ABT9IDI4_9ACTN</name>
<gene>
    <name evidence="2" type="ORF">QOZ88_13310</name>
</gene>
<dbReference type="PANTHER" id="PTHR40943:SF1">
    <property type="entry name" value="CYTOPLASMIC PROTEIN"/>
    <property type="match status" value="1"/>
</dbReference>
<evidence type="ECO:0000259" key="1">
    <source>
        <dbReference type="Pfam" id="PF05899"/>
    </source>
</evidence>
<dbReference type="SUPFAM" id="SSF51182">
    <property type="entry name" value="RmlC-like cupins"/>
    <property type="match status" value="1"/>
</dbReference>
<organism evidence="2 3">
    <name type="scientific">Blastococcus carthaginiensis</name>
    <dbReference type="NCBI Taxonomy" id="3050034"/>
    <lineage>
        <taxon>Bacteria</taxon>
        <taxon>Bacillati</taxon>
        <taxon>Actinomycetota</taxon>
        <taxon>Actinomycetes</taxon>
        <taxon>Geodermatophilales</taxon>
        <taxon>Geodermatophilaceae</taxon>
        <taxon>Blastococcus</taxon>
    </lineage>
</organism>
<dbReference type="Gene3D" id="2.60.120.10">
    <property type="entry name" value="Jelly Rolls"/>
    <property type="match status" value="1"/>
</dbReference>
<evidence type="ECO:0000313" key="3">
    <source>
        <dbReference type="Proteomes" id="UP001233673"/>
    </source>
</evidence>
<feature type="domain" description="(S)-ureidoglycine aminohydrolase cupin" evidence="1">
    <location>
        <begin position="50"/>
        <end position="116"/>
    </location>
</feature>
<keyword evidence="3" id="KW-1185">Reference proteome</keyword>
<dbReference type="Pfam" id="PF05899">
    <property type="entry name" value="Cupin_3"/>
    <property type="match status" value="1"/>
</dbReference>
<dbReference type="InterPro" id="IPR008579">
    <property type="entry name" value="UGlyAH_Cupin_dom"/>
</dbReference>
<reference evidence="3" key="1">
    <citation type="submission" date="2023-05" db="EMBL/GenBank/DDBJ databases">
        <title>Draft genome of Pseudofrankia sp. BMG5.37.</title>
        <authorList>
            <person name="Gtari M."/>
            <person name="Ghodhbane F."/>
            <person name="Sbissi I."/>
        </authorList>
    </citation>
    <scope>NUCLEOTIDE SEQUENCE [LARGE SCALE GENOMIC DNA]</scope>
    <source>
        <strain evidence="3">BMG 814</strain>
    </source>
</reference>
<accession>A0ABT9IDI4</accession>
<protein>
    <submittedName>
        <fullName evidence="2">Cupin domain-containing protein</fullName>
    </submittedName>
</protein>
<dbReference type="RefSeq" id="WP_306000240.1">
    <property type="nucleotide sequence ID" value="NZ_JASNFN010000014.1"/>
</dbReference>